<accession>A0A1H9AC45</accession>
<feature type="transmembrane region" description="Helical" evidence="1">
    <location>
        <begin position="20"/>
        <end position="38"/>
    </location>
</feature>
<reference evidence="3 4" key="1">
    <citation type="submission" date="2016-10" db="EMBL/GenBank/DDBJ databases">
        <authorList>
            <person name="de Groot N.N."/>
        </authorList>
    </citation>
    <scope>NUCLEOTIDE SEQUENCE [LARGE SCALE GENOMIC DNA]</scope>
    <source>
        <strain evidence="3 4">DSM 22007</strain>
    </source>
</reference>
<feature type="transmembrane region" description="Helical" evidence="1">
    <location>
        <begin position="116"/>
        <end position="135"/>
    </location>
</feature>
<dbReference type="Pfam" id="PF01478">
    <property type="entry name" value="Peptidase_A24"/>
    <property type="match status" value="1"/>
</dbReference>
<feature type="transmembrane region" description="Helical" evidence="1">
    <location>
        <begin position="75"/>
        <end position="96"/>
    </location>
</feature>
<evidence type="ECO:0000313" key="4">
    <source>
        <dbReference type="Proteomes" id="UP000198634"/>
    </source>
</evidence>
<dbReference type="GO" id="GO:0004190">
    <property type="term" value="F:aspartic-type endopeptidase activity"/>
    <property type="evidence" value="ECO:0007669"/>
    <property type="project" value="InterPro"/>
</dbReference>
<dbReference type="STRING" id="657014.SAMN04488092_10279"/>
<dbReference type="Gene3D" id="1.20.120.1220">
    <property type="match status" value="1"/>
</dbReference>
<sequence>MEFLTAFWSGLEPTLSITRLSAIWLFPLSLPICFWAAWSDMRAMRIPNYSVLALALIFVLIGPFLMPLPEFGARLVQLVVVLLVGIILNAGGLVGAGDAKFSAAAAPYIALGDLRFVLALFAATLLGAFTTHRLARRSPLRKLAPDWESWTRQRDFPMGLALGGALSIYLGLGIVYGS</sequence>
<organism evidence="3 4">
    <name type="scientific">Thalassovita taeanensis</name>
    <dbReference type="NCBI Taxonomy" id="657014"/>
    <lineage>
        <taxon>Bacteria</taxon>
        <taxon>Pseudomonadati</taxon>
        <taxon>Pseudomonadota</taxon>
        <taxon>Alphaproteobacteria</taxon>
        <taxon>Rhodobacterales</taxon>
        <taxon>Roseobacteraceae</taxon>
        <taxon>Thalassovita</taxon>
    </lineage>
</organism>
<dbReference type="GO" id="GO:0016020">
    <property type="term" value="C:membrane"/>
    <property type="evidence" value="ECO:0007669"/>
    <property type="project" value="InterPro"/>
</dbReference>
<dbReference type="AlphaFoldDB" id="A0A1H9AC45"/>
<dbReference type="OrthoDB" id="7709484at2"/>
<name>A0A1H9AC45_9RHOB</name>
<keyword evidence="1" id="KW-1133">Transmembrane helix</keyword>
<evidence type="ECO:0000313" key="3">
    <source>
        <dbReference type="EMBL" id="SEP74057.1"/>
    </source>
</evidence>
<dbReference type="RefSeq" id="WP_090268069.1">
    <property type="nucleotide sequence ID" value="NZ_FOEP01000002.1"/>
</dbReference>
<dbReference type="EMBL" id="FOEP01000002">
    <property type="protein sequence ID" value="SEP74057.1"/>
    <property type="molecule type" value="Genomic_DNA"/>
</dbReference>
<evidence type="ECO:0000259" key="2">
    <source>
        <dbReference type="Pfam" id="PF01478"/>
    </source>
</evidence>
<keyword evidence="4" id="KW-1185">Reference proteome</keyword>
<keyword evidence="1" id="KW-0472">Membrane</keyword>
<dbReference type="InterPro" id="IPR000045">
    <property type="entry name" value="Prepilin_IV_endopep_pep"/>
</dbReference>
<gene>
    <name evidence="3" type="ORF">SAMN04488092_10279</name>
</gene>
<feature type="transmembrane region" description="Helical" evidence="1">
    <location>
        <begin position="156"/>
        <end position="176"/>
    </location>
</feature>
<feature type="domain" description="Prepilin type IV endopeptidase peptidase" evidence="2">
    <location>
        <begin position="31"/>
        <end position="130"/>
    </location>
</feature>
<evidence type="ECO:0000256" key="1">
    <source>
        <dbReference type="SAM" id="Phobius"/>
    </source>
</evidence>
<keyword evidence="1" id="KW-0812">Transmembrane</keyword>
<protein>
    <submittedName>
        <fullName evidence="3">Prepilin peptidase CpaA</fullName>
    </submittedName>
</protein>
<proteinExistence type="predicted"/>
<feature type="transmembrane region" description="Helical" evidence="1">
    <location>
        <begin position="50"/>
        <end position="68"/>
    </location>
</feature>
<dbReference type="Proteomes" id="UP000198634">
    <property type="component" value="Unassembled WGS sequence"/>
</dbReference>